<dbReference type="InterPro" id="IPR003660">
    <property type="entry name" value="HAMP_dom"/>
</dbReference>
<feature type="domain" description="Histidine kinase" evidence="13">
    <location>
        <begin position="485"/>
        <end position="584"/>
    </location>
</feature>
<comment type="subcellular location">
    <subcellularLocation>
        <location evidence="2">Cell membrane</location>
        <topology evidence="2">Multi-pass membrane protein</topology>
    </subcellularLocation>
</comment>
<evidence type="ECO:0000256" key="9">
    <source>
        <dbReference type="ARBA" id="ARBA00022840"/>
    </source>
</evidence>
<evidence type="ECO:0000256" key="6">
    <source>
        <dbReference type="ARBA" id="ARBA00022679"/>
    </source>
</evidence>
<dbReference type="SMART" id="SM00387">
    <property type="entry name" value="HATPase_c"/>
    <property type="match status" value="1"/>
</dbReference>
<evidence type="ECO:0000256" key="5">
    <source>
        <dbReference type="ARBA" id="ARBA00022553"/>
    </source>
</evidence>
<dbReference type="PROSITE" id="PS50885">
    <property type="entry name" value="HAMP"/>
    <property type="match status" value="1"/>
</dbReference>
<dbReference type="GO" id="GO:0005886">
    <property type="term" value="C:plasma membrane"/>
    <property type="evidence" value="ECO:0007669"/>
    <property type="project" value="UniProtKB-SubCell"/>
</dbReference>
<evidence type="ECO:0000256" key="11">
    <source>
        <dbReference type="ARBA" id="ARBA00023136"/>
    </source>
</evidence>
<name>A0A7G5C0Y9_9BACL</name>
<evidence type="ECO:0000259" key="13">
    <source>
        <dbReference type="PROSITE" id="PS50109"/>
    </source>
</evidence>
<keyword evidence="16" id="KW-1185">Reference proteome</keyword>
<proteinExistence type="predicted"/>
<evidence type="ECO:0000256" key="12">
    <source>
        <dbReference type="SAM" id="Phobius"/>
    </source>
</evidence>
<dbReference type="EC" id="2.7.13.3" evidence="3"/>
<keyword evidence="6" id="KW-0808">Transferase</keyword>
<keyword evidence="12" id="KW-1133">Transmembrane helix</keyword>
<keyword evidence="9" id="KW-0067">ATP-binding</keyword>
<reference evidence="15 16" key="1">
    <citation type="submission" date="2019-07" db="EMBL/GenBank/DDBJ databases">
        <authorList>
            <person name="Kim J.K."/>
            <person name="Cheong H.-M."/>
            <person name="Choi Y."/>
            <person name="Hwang K.J."/>
            <person name="Lee S."/>
            <person name="Choi C."/>
        </authorList>
    </citation>
    <scope>NUCLEOTIDE SEQUENCE [LARGE SCALE GENOMIC DNA]</scope>
    <source>
        <strain evidence="15 16">KS 22</strain>
    </source>
</reference>
<dbReference type="Pfam" id="PF00672">
    <property type="entry name" value="HAMP"/>
    <property type="match status" value="1"/>
</dbReference>
<evidence type="ECO:0000313" key="15">
    <source>
        <dbReference type="EMBL" id="QMV42873.1"/>
    </source>
</evidence>
<dbReference type="RefSeq" id="WP_182299100.1">
    <property type="nucleotide sequence ID" value="NZ_CP041969.1"/>
</dbReference>
<dbReference type="Gene3D" id="3.30.565.10">
    <property type="entry name" value="Histidine kinase-like ATPase, C-terminal domain"/>
    <property type="match status" value="1"/>
</dbReference>
<feature type="transmembrane region" description="Helical" evidence="12">
    <location>
        <begin position="302"/>
        <end position="321"/>
    </location>
</feature>
<dbReference type="InterPro" id="IPR003594">
    <property type="entry name" value="HATPase_dom"/>
</dbReference>
<feature type="transmembrane region" description="Helical" evidence="12">
    <location>
        <begin position="21"/>
        <end position="41"/>
    </location>
</feature>
<dbReference type="Pfam" id="PF06580">
    <property type="entry name" value="His_kinase"/>
    <property type="match status" value="1"/>
</dbReference>
<dbReference type="PANTHER" id="PTHR34220">
    <property type="entry name" value="SENSOR HISTIDINE KINASE YPDA"/>
    <property type="match status" value="1"/>
</dbReference>
<dbReference type="Gene3D" id="6.10.340.10">
    <property type="match status" value="1"/>
</dbReference>
<keyword evidence="8 15" id="KW-0418">Kinase</keyword>
<keyword evidence="11 12" id="KW-0472">Membrane</keyword>
<dbReference type="CDD" id="cd06225">
    <property type="entry name" value="HAMP"/>
    <property type="match status" value="1"/>
</dbReference>
<dbReference type="GO" id="GO:0000155">
    <property type="term" value="F:phosphorelay sensor kinase activity"/>
    <property type="evidence" value="ECO:0007669"/>
    <property type="project" value="InterPro"/>
</dbReference>
<gene>
    <name evidence="15" type="ORF">FPL14_18025</name>
</gene>
<evidence type="ECO:0000256" key="8">
    <source>
        <dbReference type="ARBA" id="ARBA00022777"/>
    </source>
</evidence>
<organism evidence="15 16">
    <name type="scientific">Cohnella cholangitidis</name>
    <dbReference type="NCBI Taxonomy" id="2598458"/>
    <lineage>
        <taxon>Bacteria</taxon>
        <taxon>Bacillati</taxon>
        <taxon>Bacillota</taxon>
        <taxon>Bacilli</taxon>
        <taxon>Bacillales</taxon>
        <taxon>Paenibacillaceae</taxon>
        <taxon>Cohnella</taxon>
    </lineage>
</organism>
<dbReference type="SUPFAM" id="SSF158472">
    <property type="entry name" value="HAMP domain-like"/>
    <property type="match status" value="1"/>
</dbReference>
<dbReference type="SMART" id="SM00304">
    <property type="entry name" value="HAMP"/>
    <property type="match status" value="1"/>
</dbReference>
<evidence type="ECO:0000259" key="14">
    <source>
        <dbReference type="PROSITE" id="PS50885"/>
    </source>
</evidence>
<dbReference type="InterPro" id="IPR010559">
    <property type="entry name" value="Sig_transdc_His_kin_internal"/>
</dbReference>
<dbReference type="KEGG" id="cchl:FPL14_18025"/>
<dbReference type="InterPro" id="IPR050640">
    <property type="entry name" value="Bact_2-comp_sensor_kinase"/>
</dbReference>
<dbReference type="Proteomes" id="UP000515679">
    <property type="component" value="Chromosome"/>
</dbReference>
<protein>
    <recommendedName>
        <fullName evidence="3">histidine kinase</fullName>
        <ecNumber evidence="3">2.7.13.3</ecNumber>
    </recommendedName>
</protein>
<accession>A0A7G5C0Y9</accession>
<keyword evidence="12" id="KW-0812">Transmembrane</keyword>
<dbReference type="Pfam" id="PF02518">
    <property type="entry name" value="HATPase_c"/>
    <property type="match status" value="1"/>
</dbReference>
<dbReference type="InterPro" id="IPR036890">
    <property type="entry name" value="HATPase_C_sf"/>
</dbReference>
<keyword evidence="4" id="KW-1003">Cell membrane</keyword>
<keyword evidence="7" id="KW-0547">Nucleotide-binding</keyword>
<evidence type="ECO:0000256" key="4">
    <source>
        <dbReference type="ARBA" id="ARBA00022475"/>
    </source>
</evidence>
<dbReference type="SUPFAM" id="SSF55874">
    <property type="entry name" value="ATPase domain of HSP90 chaperone/DNA topoisomerase II/histidine kinase"/>
    <property type="match status" value="1"/>
</dbReference>
<evidence type="ECO:0000256" key="2">
    <source>
        <dbReference type="ARBA" id="ARBA00004651"/>
    </source>
</evidence>
<dbReference type="PANTHER" id="PTHR34220:SF7">
    <property type="entry name" value="SENSOR HISTIDINE KINASE YPDA"/>
    <property type="match status" value="1"/>
</dbReference>
<dbReference type="PROSITE" id="PS50109">
    <property type="entry name" value="HIS_KIN"/>
    <property type="match status" value="1"/>
</dbReference>
<evidence type="ECO:0000256" key="7">
    <source>
        <dbReference type="ARBA" id="ARBA00022741"/>
    </source>
</evidence>
<dbReference type="GO" id="GO:0005524">
    <property type="term" value="F:ATP binding"/>
    <property type="evidence" value="ECO:0007669"/>
    <property type="project" value="UniProtKB-KW"/>
</dbReference>
<dbReference type="InterPro" id="IPR005467">
    <property type="entry name" value="His_kinase_dom"/>
</dbReference>
<comment type="catalytic activity">
    <reaction evidence="1">
        <text>ATP + protein L-histidine = ADP + protein N-phospho-L-histidine.</text>
        <dbReference type="EC" id="2.7.13.3"/>
    </reaction>
</comment>
<keyword evidence="5" id="KW-0597">Phosphoprotein</keyword>
<evidence type="ECO:0000256" key="10">
    <source>
        <dbReference type="ARBA" id="ARBA00023012"/>
    </source>
</evidence>
<keyword evidence="10" id="KW-0902">Two-component regulatory system</keyword>
<evidence type="ECO:0000313" key="16">
    <source>
        <dbReference type="Proteomes" id="UP000515679"/>
    </source>
</evidence>
<evidence type="ECO:0000256" key="3">
    <source>
        <dbReference type="ARBA" id="ARBA00012438"/>
    </source>
</evidence>
<dbReference type="AlphaFoldDB" id="A0A7G5C0Y9"/>
<feature type="domain" description="HAMP" evidence="14">
    <location>
        <begin position="323"/>
        <end position="375"/>
    </location>
</feature>
<evidence type="ECO:0000256" key="1">
    <source>
        <dbReference type="ARBA" id="ARBA00000085"/>
    </source>
</evidence>
<dbReference type="EMBL" id="CP041969">
    <property type="protein sequence ID" value="QMV42873.1"/>
    <property type="molecule type" value="Genomic_DNA"/>
</dbReference>
<sequence length="590" mass="67289">MLSFERLSFKRVDSVSFGVKLLVSYMLLAMVPVIITGFFAYRNSVQSVRDHTRDNIQGTLLQMRNNIAYKMEDVKRVSALVTSDQSLQRLLSRKHDAWSGFEAITRYLDPSLRNAVNSSANAIQLSIYLDNDSVPEVYDVAEDGVDPLSMPRNYKVLHAVRLDQEPWYSEEFFQSGQYDETIVWKQVGTDEKYNNLSTFGKFFDLQKLKKIGVVKVTVKIDRLLTEVQHSRIGERSSLFVIDGAGRTIYSSSGSESPVIASGSEADDSRLVIREPISGLDWTLVAIIPREVFVRDASRMTNLTLLILSVNVLIILFLSYFVSKYFMRRVSKLVHSLQAFMDGDLSKRIRYTGKDEFASISNAFNNMGESIERLIRQNYEANLLKKEAELSTLQAQINPHFLYNTLSSIGRLAKFGETEKLNRMVIELSKFYRLALNQGRTVVTVEQELDHTRTYIEIQKIKYGDKLQVYYDIEPSVYPYETVKIVVQPFVENALEHAWYGERIAIRIVAELMNDTVVIRIIDNGVGMSRNTLEQLMNRDGIRIGYGIRNVDERIRLHYGESYGVDLHSRPGIGTTAVITIPRCPSPAPMP</sequence>